<proteinExistence type="predicted"/>
<sequence>MSNDEKILMSQQFIDKLRISLNTIKLTTKDKNIKKESEDLIKLLENELNAEELTVEQKILKRMRETKNVDPDANANLYILHRKLVNKQITEKEALQILEVYVKTENLDTKFIY</sequence>
<dbReference type="Proteomes" id="UP000694308">
    <property type="component" value="Unassembled WGS sequence"/>
</dbReference>
<feature type="coiled-coil region" evidence="1">
    <location>
        <begin position="34"/>
        <end position="61"/>
    </location>
</feature>
<comment type="caution">
    <text evidence="2">The sequence shown here is derived from an EMBL/GenBank/DDBJ whole genome shotgun (WGS) entry which is preliminary data.</text>
</comment>
<protein>
    <submittedName>
        <fullName evidence="2">Uncharacterized protein</fullName>
    </submittedName>
</protein>
<name>A0A949TG86_9CLOT</name>
<dbReference type="AlphaFoldDB" id="A0A949TG86"/>
<dbReference type="RefSeq" id="WP_218319265.1">
    <property type="nucleotide sequence ID" value="NZ_JAEEGC010000021.1"/>
</dbReference>
<gene>
    <name evidence="2" type="ORF">I6U48_04765</name>
</gene>
<evidence type="ECO:0000313" key="2">
    <source>
        <dbReference type="EMBL" id="MBV7272229.1"/>
    </source>
</evidence>
<accession>A0A949TG86</accession>
<evidence type="ECO:0000256" key="1">
    <source>
        <dbReference type="SAM" id="Coils"/>
    </source>
</evidence>
<evidence type="ECO:0000313" key="3">
    <source>
        <dbReference type="Proteomes" id="UP000694308"/>
    </source>
</evidence>
<organism evidence="2 3">
    <name type="scientific">Clostridium thailandense</name>
    <dbReference type="NCBI Taxonomy" id="2794346"/>
    <lineage>
        <taxon>Bacteria</taxon>
        <taxon>Bacillati</taxon>
        <taxon>Bacillota</taxon>
        <taxon>Clostridia</taxon>
        <taxon>Eubacteriales</taxon>
        <taxon>Clostridiaceae</taxon>
        <taxon>Clostridium</taxon>
    </lineage>
</organism>
<keyword evidence="1" id="KW-0175">Coiled coil</keyword>
<dbReference type="EMBL" id="JAEEGC010000021">
    <property type="protein sequence ID" value="MBV7272229.1"/>
    <property type="molecule type" value="Genomic_DNA"/>
</dbReference>
<reference evidence="2" key="1">
    <citation type="submission" date="2020-12" db="EMBL/GenBank/DDBJ databases">
        <title>Clostridium thailandense sp. nov., a novel acetogenic bacterium isolated from peat land soil in Thailand.</title>
        <authorList>
            <person name="Chaikitkaew S."/>
            <person name="Birkeland N.K."/>
        </authorList>
    </citation>
    <scope>NUCLEOTIDE SEQUENCE</scope>
    <source>
        <strain evidence="2">PL3</strain>
    </source>
</reference>
<keyword evidence="3" id="KW-1185">Reference proteome</keyword>